<evidence type="ECO:0000259" key="8">
    <source>
        <dbReference type="PROSITE" id="PS50902"/>
    </source>
</evidence>
<dbReference type="AlphaFoldDB" id="A0A076LRY9"/>
<dbReference type="SUPFAM" id="SSF52218">
    <property type="entry name" value="Flavoproteins"/>
    <property type="match status" value="1"/>
</dbReference>
<keyword evidence="6 7" id="KW-0627">Porphyrin biosynthesis</keyword>
<comment type="similarity">
    <text evidence="7">Belongs to the HemG family.</text>
</comment>
<comment type="pathway">
    <text evidence="7">Porphyrin-containing compound metabolism; protoporphyrin-IX biosynthesis; protoporphyrin-IX from protoporphyrinogen-IX: step 1/1.</text>
</comment>
<sequence>MKTLVLYSSHDGQTKAIATAIATAMSETLDCELRDLEQAGDIDLNAYQAVAIGAAVRYGHFPRALYRFASDHTPRLNTMPSAFFAINLTARKPEKRTPQTNGYTRKFLLSTPWKPAQCVVFAGALRYPRYGWLDRTMIKMIMKMTGGETDTTKEVEYTDWQQVDRFARDFARFVSTLAKKTA</sequence>
<keyword evidence="1 7" id="KW-0285">Flavoprotein</keyword>
<evidence type="ECO:0000256" key="3">
    <source>
        <dbReference type="ARBA" id="ARBA00022741"/>
    </source>
</evidence>
<dbReference type="GO" id="GO:0070819">
    <property type="term" value="F:menaquinone-dependent protoporphyrinogen oxidase activity"/>
    <property type="evidence" value="ECO:0007669"/>
    <property type="project" value="UniProtKB-UniRule"/>
</dbReference>
<dbReference type="UniPathway" id="UPA00251">
    <property type="reaction ID" value="UER00324"/>
</dbReference>
<dbReference type="GO" id="GO:0005886">
    <property type="term" value="C:plasma membrane"/>
    <property type="evidence" value="ECO:0007669"/>
    <property type="project" value="UniProtKB-SubCell"/>
</dbReference>
<dbReference type="InterPro" id="IPR044264">
    <property type="entry name" value="HemG"/>
</dbReference>
<evidence type="ECO:0000256" key="1">
    <source>
        <dbReference type="ARBA" id="ARBA00022630"/>
    </source>
</evidence>
<dbReference type="InterPro" id="IPR029039">
    <property type="entry name" value="Flavoprotein-like_sf"/>
</dbReference>
<dbReference type="InterPro" id="IPR001226">
    <property type="entry name" value="Flavodoxin_CS"/>
</dbReference>
<comment type="catalytic activity">
    <reaction evidence="7">
        <text>protoporphyrinogen IX + 3 a quinone = protoporphyrin IX + 3 a quinol</text>
        <dbReference type="Rhea" id="RHEA:65032"/>
        <dbReference type="ChEBI" id="CHEBI:24646"/>
        <dbReference type="ChEBI" id="CHEBI:57306"/>
        <dbReference type="ChEBI" id="CHEBI:57307"/>
        <dbReference type="ChEBI" id="CHEBI:132124"/>
        <dbReference type="EC" id="1.3.5.3"/>
    </reaction>
</comment>
<dbReference type="GO" id="GO:0004729">
    <property type="term" value="F:oxygen-dependent protoporphyrinogen oxidase activity"/>
    <property type="evidence" value="ECO:0007669"/>
    <property type="project" value="InterPro"/>
</dbReference>
<dbReference type="InterPro" id="IPR008254">
    <property type="entry name" value="Flavodoxin/NO_synth"/>
</dbReference>
<keyword evidence="4 7" id="KW-0560">Oxidoreductase</keyword>
<dbReference type="Gene3D" id="3.40.50.360">
    <property type="match status" value="1"/>
</dbReference>
<dbReference type="GO" id="GO:0009055">
    <property type="term" value="F:electron transfer activity"/>
    <property type="evidence" value="ECO:0007669"/>
    <property type="project" value="InterPro"/>
</dbReference>
<protein>
    <recommendedName>
        <fullName evidence="7">Protoporphyrinogen IX dehydrogenase [quinone]</fullName>
        <ecNumber evidence="7">1.3.5.3</ecNumber>
    </recommendedName>
    <alternativeName>
        <fullName evidence="7">Protoporphyrinogen IX dehydrogenase [menaquinone]</fullName>
    </alternativeName>
    <alternativeName>
        <fullName evidence="7">Protoporphyrinogen IX dehydrogenase [ubiquinone]</fullName>
    </alternativeName>
    <alternativeName>
        <fullName evidence="7">Protoporphyrinogen oxidase</fullName>
        <shortName evidence="7">PPO</shortName>
    </alternativeName>
</protein>
<comment type="catalytic activity">
    <reaction evidence="7">
        <text>protoporphyrinogen IX + 3 a ubiquinone = protoporphyrin IX + 3 a ubiquinol</text>
        <dbReference type="Rhea" id="RHEA:63936"/>
        <dbReference type="Rhea" id="RHEA-COMP:9565"/>
        <dbReference type="Rhea" id="RHEA-COMP:9566"/>
        <dbReference type="ChEBI" id="CHEBI:16389"/>
        <dbReference type="ChEBI" id="CHEBI:17976"/>
        <dbReference type="ChEBI" id="CHEBI:57306"/>
        <dbReference type="ChEBI" id="CHEBI:57307"/>
    </reaction>
</comment>
<comment type="subcellular location">
    <subcellularLocation>
        <location evidence="7">Cell membrane</location>
        <topology evidence="7">Peripheral membrane protein</topology>
    </subcellularLocation>
</comment>
<evidence type="ECO:0000313" key="9">
    <source>
        <dbReference type="EMBL" id="AIJ08369.1"/>
    </source>
</evidence>
<reference evidence="9 10" key="1">
    <citation type="journal article" date="2012" name="PLoS ONE">
        <title>Edwardsiella comparative phylogenomics reveal the new intra/inter-species taxonomic relationships, virulence evolution and niche adaptation mechanisms.</title>
        <authorList>
            <person name="Yang M."/>
            <person name="Lv Y."/>
            <person name="Xiao J."/>
            <person name="Wu H."/>
            <person name="Zheng H."/>
            <person name="Liu Q."/>
            <person name="Zhang Y."/>
            <person name="Wang Q."/>
        </authorList>
    </citation>
    <scope>NUCLEOTIDE SEQUENCE [LARGE SCALE GENOMIC DNA]</scope>
    <source>
        <strain evidence="10">080813</strain>
    </source>
</reference>
<dbReference type="RefSeq" id="WP_034164582.1">
    <property type="nucleotide sequence ID" value="NZ_CP006664.1"/>
</dbReference>
<dbReference type="EMBL" id="CP006664">
    <property type="protein sequence ID" value="AIJ08369.1"/>
    <property type="molecule type" value="Genomic_DNA"/>
</dbReference>
<comment type="catalytic activity">
    <reaction evidence="7">
        <text>protoporphyrinogen IX + 3 a menaquinone = protoporphyrin IX + 3 a menaquinol</text>
        <dbReference type="Rhea" id="RHEA:27409"/>
        <dbReference type="Rhea" id="RHEA-COMP:9537"/>
        <dbReference type="Rhea" id="RHEA-COMP:9539"/>
        <dbReference type="ChEBI" id="CHEBI:16374"/>
        <dbReference type="ChEBI" id="CHEBI:18151"/>
        <dbReference type="ChEBI" id="CHEBI:57306"/>
        <dbReference type="ChEBI" id="CHEBI:57307"/>
        <dbReference type="EC" id="1.3.5.3"/>
    </reaction>
</comment>
<evidence type="ECO:0000256" key="4">
    <source>
        <dbReference type="ARBA" id="ARBA00023002"/>
    </source>
</evidence>
<dbReference type="HAMAP" id="MF_00853">
    <property type="entry name" value="HemG"/>
    <property type="match status" value="1"/>
</dbReference>
<name>A0A076LRY9_9GAMM</name>
<dbReference type="NCBIfam" id="NF008316">
    <property type="entry name" value="PRK11104.1"/>
    <property type="match status" value="1"/>
</dbReference>
<accession>A0A076LRY9</accession>
<comment type="function">
    <text evidence="7">Catalyzes the 6-electron oxidation of protoporphyrinogen IX to form protoporphyrin IX; under anaerobic conditions uses menaquinone as an electron acceptor, under aerobic conditions uses ubiquinone as an electron acceptor.</text>
</comment>
<feature type="domain" description="Flavodoxin-like" evidence="8">
    <location>
        <begin position="3"/>
        <end position="178"/>
    </location>
</feature>
<dbReference type="InterPro" id="IPR052200">
    <property type="entry name" value="Protoporphyrinogen_IX_DH"/>
</dbReference>
<dbReference type="PROSITE" id="PS00201">
    <property type="entry name" value="FLAVODOXIN"/>
    <property type="match status" value="1"/>
</dbReference>
<keyword evidence="2 7" id="KW-0288">FMN</keyword>
<keyword evidence="5" id="KW-0472">Membrane</keyword>
<gene>
    <name evidence="7 9" type="primary">hemG</name>
    <name evidence="9" type="ORF">ETEE_1923</name>
</gene>
<dbReference type="EC" id="1.3.5.3" evidence="7"/>
<dbReference type="GO" id="GO:0010181">
    <property type="term" value="F:FMN binding"/>
    <property type="evidence" value="ECO:0007669"/>
    <property type="project" value="UniProtKB-UniRule"/>
</dbReference>
<keyword evidence="3 7" id="KW-0547">Nucleotide-binding</keyword>
<dbReference type="Pfam" id="PF12724">
    <property type="entry name" value="Flavodoxin_5"/>
    <property type="match status" value="1"/>
</dbReference>
<evidence type="ECO:0000256" key="2">
    <source>
        <dbReference type="ARBA" id="ARBA00022643"/>
    </source>
</evidence>
<evidence type="ECO:0000256" key="5">
    <source>
        <dbReference type="ARBA" id="ARBA00023136"/>
    </source>
</evidence>
<organism evidence="9 10">
    <name type="scientific">Edwardsiella anguillarum ET080813</name>
    <dbReference type="NCBI Taxonomy" id="667120"/>
    <lineage>
        <taxon>Bacteria</taxon>
        <taxon>Pseudomonadati</taxon>
        <taxon>Pseudomonadota</taxon>
        <taxon>Gammaproteobacteria</taxon>
        <taxon>Enterobacterales</taxon>
        <taxon>Hafniaceae</taxon>
        <taxon>Edwardsiella</taxon>
    </lineage>
</organism>
<dbReference type="Proteomes" id="UP000028681">
    <property type="component" value="Chromosome"/>
</dbReference>
<proteinExistence type="inferred from homology"/>
<dbReference type="GeneID" id="33939530"/>
<dbReference type="PANTHER" id="PTHR38030:SF2">
    <property type="entry name" value="PROTOPORPHYRINOGEN IX DEHYDROGENASE [QUINONE]"/>
    <property type="match status" value="1"/>
</dbReference>
<keyword evidence="7" id="KW-1003">Cell membrane</keyword>
<dbReference type="PANTHER" id="PTHR38030">
    <property type="entry name" value="PROTOPORPHYRINOGEN IX DEHYDROGENASE [MENAQUINONE]"/>
    <property type="match status" value="1"/>
</dbReference>
<dbReference type="HOGENOM" id="CLU_094839_0_1_6"/>
<evidence type="ECO:0000313" key="10">
    <source>
        <dbReference type="Proteomes" id="UP000028681"/>
    </source>
</evidence>
<comment type="cofactor">
    <cofactor evidence="7">
        <name>FMN</name>
        <dbReference type="ChEBI" id="CHEBI:58210"/>
    </cofactor>
    <text evidence="7">Binds 1 FMN non-covalently per subunit.</text>
</comment>
<dbReference type="GO" id="GO:0006782">
    <property type="term" value="P:protoporphyrinogen IX biosynthetic process"/>
    <property type="evidence" value="ECO:0007669"/>
    <property type="project" value="UniProtKB-UniRule"/>
</dbReference>
<dbReference type="KEGG" id="ete:ETEE_1923"/>
<evidence type="ECO:0000256" key="7">
    <source>
        <dbReference type="HAMAP-Rule" id="MF_00853"/>
    </source>
</evidence>
<dbReference type="InterPro" id="IPR026816">
    <property type="entry name" value="Flavodoxin_dom"/>
</dbReference>
<dbReference type="PROSITE" id="PS50902">
    <property type="entry name" value="FLAVODOXIN_LIKE"/>
    <property type="match status" value="1"/>
</dbReference>
<evidence type="ECO:0000256" key="6">
    <source>
        <dbReference type="ARBA" id="ARBA00023244"/>
    </source>
</evidence>